<accession>A0A5D0H415</accession>
<dbReference type="RefSeq" id="WP_148546002.1">
    <property type="nucleotide sequence ID" value="NZ_VSDQ01000852.1"/>
</dbReference>
<protein>
    <submittedName>
        <fullName evidence="1">Uncharacterized protein</fullName>
    </submittedName>
</protein>
<sequence length="172" mass="19172">MKKLFAIAFLSFIFACKSDKKAPETLVEDTKTEQPIVPKTETQTSNKLNTGLIKDFLEDTKTLENLDVQNPISAFMTLAETKASKSLALTKDNIKDILVTAKDFKYCVITTGDHTIVKITDVTNCKPSGSWGACMPYATGYIKKGKLIAQKDYMNNIIGLPDAQVRRAYFFE</sequence>
<name>A0A5D0H415_9FLAO</name>
<dbReference type="OrthoDB" id="1448963at2"/>
<dbReference type="AlphaFoldDB" id="A0A5D0H415"/>
<evidence type="ECO:0000313" key="1">
    <source>
        <dbReference type="EMBL" id="TYA66011.1"/>
    </source>
</evidence>
<dbReference type="Proteomes" id="UP000323930">
    <property type="component" value="Unassembled WGS sequence"/>
</dbReference>
<reference evidence="1 2" key="1">
    <citation type="submission" date="2019-08" db="EMBL/GenBank/DDBJ databases">
        <title>Seonamhaeicola sediminis sp. nov., isolated from marine sediment.</title>
        <authorList>
            <person name="Cao W.R."/>
        </authorList>
    </citation>
    <scope>NUCLEOTIDE SEQUENCE [LARGE SCALE GENOMIC DNA]</scope>
    <source>
        <strain evidence="1 2">B011</strain>
    </source>
</reference>
<gene>
    <name evidence="1" type="ORF">FUA24_24330</name>
</gene>
<evidence type="ECO:0000313" key="2">
    <source>
        <dbReference type="Proteomes" id="UP000323930"/>
    </source>
</evidence>
<dbReference type="PROSITE" id="PS51257">
    <property type="entry name" value="PROKAR_LIPOPROTEIN"/>
    <property type="match status" value="1"/>
</dbReference>
<keyword evidence="2" id="KW-1185">Reference proteome</keyword>
<organism evidence="1 2">
    <name type="scientific">Seonamhaeicola marinus</name>
    <dbReference type="NCBI Taxonomy" id="1912246"/>
    <lineage>
        <taxon>Bacteria</taxon>
        <taxon>Pseudomonadati</taxon>
        <taxon>Bacteroidota</taxon>
        <taxon>Flavobacteriia</taxon>
        <taxon>Flavobacteriales</taxon>
        <taxon>Flavobacteriaceae</taxon>
    </lineage>
</organism>
<dbReference type="EMBL" id="VSDQ01000852">
    <property type="protein sequence ID" value="TYA66011.1"/>
    <property type="molecule type" value="Genomic_DNA"/>
</dbReference>
<comment type="caution">
    <text evidence="1">The sequence shown here is derived from an EMBL/GenBank/DDBJ whole genome shotgun (WGS) entry which is preliminary data.</text>
</comment>
<proteinExistence type="predicted"/>